<dbReference type="Proteomes" id="UP000232722">
    <property type="component" value="Unassembled WGS sequence"/>
</dbReference>
<name>A0A2N0PKY8_9GLOM</name>
<dbReference type="AlphaFoldDB" id="A0A2N0PKY8"/>
<gene>
    <name evidence="1" type="ORF">RhiirA5_418111</name>
</gene>
<sequence>KIQGTTQLIGGYNPLDWCGYGWKSTTDSFLFHITDGKNISTAKLSYVNNNNAVNAIYCHGSQGPQMGDFLCSGFNKWYFYDAGVSIIYPKIGIPESFMVENYEVFQVIKK</sequence>
<evidence type="ECO:0000313" key="1">
    <source>
        <dbReference type="EMBL" id="PKC07510.1"/>
    </source>
</evidence>
<reference evidence="1 2" key="2">
    <citation type="submission" date="2017-09" db="EMBL/GenBank/DDBJ databases">
        <title>Extensive intraspecific genome diversity in a model arbuscular mycorrhizal fungus.</title>
        <authorList>
            <person name="Chen E.C."/>
            <person name="Morin E."/>
            <person name="Beaudet D."/>
            <person name="Noel J."/>
            <person name="Ndikumana S."/>
            <person name="Charron P."/>
            <person name="St-Onge C."/>
            <person name="Giorgi J."/>
            <person name="Grigoriev I.V."/>
            <person name="Roux C."/>
            <person name="Martin F.M."/>
            <person name="Corradi N."/>
        </authorList>
    </citation>
    <scope>NUCLEOTIDE SEQUENCE [LARGE SCALE GENOMIC DNA]</scope>
    <source>
        <strain evidence="1 2">A5</strain>
    </source>
</reference>
<reference evidence="1 2" key="1">
    <citation type="submission" date="2016-04" db="EMBL/GenBank/DDBJ databases">
        <title>Genome analyses suggest a sexual origin of heterokaryosis in a supposedly ancient asexual fungus.</title>
        <authorList>
            <person name="Ropars J."/>
            <person name="Sedzielewska K."/>
            <person name="Noel J."/>
            <person name="Charron P."/>
            <person name="Farinelli L."/>
            <person name="Marton T."/>
            <person name="Kruger M."/>
            <person name="Pelin A."/>
            <person name="Brachmann A."/>
            <person name="Corradi N."/>
        </authorList>
    </citation>
    <scope>NUCLEOTIDE SEQUENCE [LARGE SCALE GENOMIC DNA]</scope>
    <source>
        <strain evidence="1 2">A5</strain>
    </source>
</reference>
<comment type="caution">
    <text evidence="1">The sequence shown here is derived from an EMBL/GenBank/DDBJ whole genome shotgun (WGS) entry which is preliminary data.</text>
</comment>
<dbReference type="EMBL" id="LLXJ01000635">
    <property type="protein sequence ID" value="PKC07510.1"/>
    <property type="molecule type" value="Genomic_DNA"/>
</dbReference>
<feature type="non-terminal residue" evidence="1">
    <location>
        <position position="1"/>
    </location>
</feature>
<protein>
    <recommendedName>
        <fullName evidence="3">TLDc domain-containing protein</fullName>
    </recommendedName>
</protein>
<proteinExistence type="predicted"/>
<evidence type="ECO:0000313" key="2">
    <source>
        <dbReference type="Proteomes" id="UP000232722"/>
    </source>
</evidence>
<accession>A0A2N0PKY8</accession>
<organism evidence="1 2">
    <name type="scientific">Rhizophagus irregularis</name>
    <dbReference type="NCBI Taxonomy" id="588596"/>
    <lineage>
        <taxon>Eukaryota</taxon>
        <taxon>Fungi</taxon>
        <taxon>Fungi incertae sedis</taxon>
        <taxon>Mucoromycota</taxon>
        <taxon>Glomeromycotina</taxon>
        <taxon>Glomeromycetes</taxon>
        <taxon>Glomerales</taxon>
        <taxon>Glomeraceae</taxon>
        <taxon>Rhizophagus</taxon>
    </lineage>
</organism>
<evidence type="ECO:0008006" key="3">
    <source>
        <dbReference type="Google" id="ProtNLM"/>
    </source>
</evidence>